<dbReference type="GO" id="GO:0004252">
    <property type="term" value="F:serine-type endopeptidase activity"/>
    <property type="evidence" value="ECO:0007669"/>
    <property type="project" value="UniProtKB-UniRule"/>
</dbReference>
<dbReference type="Gene3D" id="2.60.120.260">
    <property type="entry name" value="Galactose-binding domain-like"/>
    <property type="match status" value="1"/>
</dbReference>
<dbReference type="EMBL" id="SZVO01000010">
    <property type="protein sequence ID" value="TKT90259.1"/>
    <property type="molecule type" value="Genomic_DNA"/>
</dbReference>
<dbReference type="PROSITE" id="PS51892">
    <property type="entry name" value="SUBTILASE"/>
    <property type="match status" value="1"/>
</dbReference>
<dbReference type="InterPro" id="IPR008979">
    <property type="entry name" value="Galactose-bd-like_sf"/>
</dbReference>
<dbReference type="InterPro" id="IPR000209">
    <property type="entry name" value="Peptidase_S8/S53_dom"/>
</dbReference>
<dbReference type="InterPro" id="IPR026444">
    <property type="entry name" value="Secre_tail"/>
</dbReference>
<dbReference type="SUPFAM" id="SSF49785">
    <property type="entry name" value="Galactose-binding domain-like"/>
    <property type="match status" value="1"/>
</dbReference>
<evidence type="ECO:0000256" key="5">
    <source>
        <dbReference type="PROSITE-ProRule" id="PRU01240"/>
    </source>
</evidence>
<keyword evidence="4 5" id="KW-0720">Serine protease</keyword>
<dbReference type="InterPro" id="IPR051048">
    <property type="entry name" value="Peptidase_S8/S53_subtilisin"/>
</dbReference>
<name>A0A4U6CZI6_9BACT</name>
<dbReference type="NCBIfam" id="TIGR04183">
    <property type="entry name" value="Por_Secre_tail"/>
    <property type="match status" value="1"/>
</dbReference>
<dbReference type="InterPro" id="IPR023828">
    <property type="entry name" value="Peptidase_S8_Ser-AS"/>
</dbReference>
<sequence>MKLMLLLKIFVLFLLPLTVLSQNKKNYQIELKSGSFTPEKNVGIGKTDAVNSRLLPDKKVFVVIQFEEIPGSAERERLKADGIDLLEYIPNNAYAATITGSLSDISLKRSGARAVIYLTASQKIHPSLLKKPFPEHARKVKGQIDVWINFPKSFSFDEIREQLKTDHFEIISNVYQAYQVLEIRVAEDRLNELALKNYVQYVEPVPQPDKPNNVNSTANGRANVLNSSLISGRNLHGEGVVVGVGDEANPLLHIDLSNRIINRAAIEAGGHGIHVMGTLGGAGILNEKFTGYAPKAKIVSQYFSNILAYAPVYVQDFGMVITNNSYGNDLTDCSTFGAYNLQSYILDQQAFQMPYLQHVFAAGNSGSISCSPYPSGFGNVVGGFQTAKNIISVGNTTVEGIIAPSSSSGPAKDGRIKPEISAQGTSVVSSYPVNLYGSLSGTSMASPAVAGGLTLLYQRYRQLHSQQNPKNGLMKAILCNGGTDQGNDGPDYKYGFGWMNLLRSVKMIESESYKSASIATSATPDTYPIEIPANTARVKVMLYWNDPATSVLSGKNLVNDLDLTVTNPGATTVFPKLLDPTPANVNNPATTGADHINNIEQVVIDSPVAGTYQINVKGTAINQNGTQEYFVVYDIIPVSTTITNPIGKERYRGTDSIYVSWDSFGNSSNDFSVQYSINDGAQWNPIPGNLTANGRQLKWHFPDVSTDKAKVKVIQNATGAESISQAFTITGRPALSLSSVQCQGYASLEWTPVTGVSNYEVMVLKGDEMISAGITSNTNFTLGGLSKDSTYWFAVRALVNANPGIRSVAVPRKPDSGTCSGNISDNDLLLEAIVNPISSGRLLTSKALSNQNDVTIRIKNLDDQPFAGPVSMGYSLNGTAASSVSVSLSIPAQASVDYTFTDKANLAAAGSYVIEAFANAEADTAKSNNKISKIFDQLNNAPVALPFLDNIESASVQEIITDKTGLQNASRYDFTNSTNVGRIRTFVNTAMAYSGTKALTLDTDRFYPDGNTNYLDGTFNLTNYNISQDIRLNFRYKNHGQKNHPDNSVWLRGSYSDSWIPVYNLYQNQNPVDQNYKLSSSIEVSNKLFENGQTLSSSTQIRWGQYGDIITADPLSGAGYSFDDIQLSIVTDDIQLLSLVSITQSSCGLSNDQPITISIRNSSDHSISNIPVNYKLGNGSEIHETIASIAARTTVNFTFSAKQNMAAFGSYHLKVWSSLSSDTYADNNTIELDIYNNRQIAAFPYLENFENDNGSWHSTGTSSSWAYGTPVSNKINKAASGTKAWKTNLSGNYNNGETSYLYSPCFDLTGMTNPTVSFSLALDIEYCASEDCDFAYLEYSTDGNTWIRLGDKGQGTNWYNKITEDTQGWSVQDYTRWHVGTMALPAANNNIRLRFVLKADPGTTREGIAIDDIHIYDNKNGIYAGTTTTSPVTQNAANNAGWIDFVQNGQLVASINPNSQDLGATSVQAFINSNPVRNNQLQYYMDRNVTIKPTNRTLAANAAVRIYFLDSESEKLINASGCGSCSKPASAYDLGISKYTDTNKNNEDGIISNNTGGIWAYLTSANVTKVPFDKGYYAEIQIKDFSEFWFNTGGGLQNGALPVELLSFTVTKKPGNDNPDQVIAGWITTSETNTDYFEIERVQGTGAFTRNQFKKIGEVTAAGNSTNEQQYSFTDISPDLSSTNYYRLKMIDKDGSFQYSRIQSVYFDTKADWRTYPNPTNSIVNVIFQADVSTLVQIKTFDIHGNLALQTNLNAIGSEQKMQIDLSGHQFAPGLYLIEVTSQRQKKVFRIMKL</sequence>
<evidence type="ECO:0000256" key="2">
    <source>
        <dbReference type="ARBA" id="ARBA00022670"/>
    </source>
</evidence>
<keyword evidence="2 5" id="KW-0645">Protease</keyword>
<evidence type="ECO:0000256" key="3">
    <source>
        <dbReference type="ARBA" id="ARBA00022801"/>
    </source>
</evidence>
<dbReference type="SUPFAM" id="SSF49265">
    <property type="entry name" value="Fibronectin type III"/>
    <property type="match status" value="1"/>
</dbReference>
<proteinExistence type="inferred from homology"/>
<organism evidence="7 8">
    <name type="scientific">Dyadobacter frigoris</name>
    <dbReference type="NCBI Taxonomy" id="2576211"/>
    <lineage>
        <taxon>Bacteria</taxon>
        <taxon>Pseudomonadati</taxon>
        <taxon>Bacteroidota</taxon>
        <taxon>Cytophagia</taxon>
        <taxon>Cytophagales</taxon>
        <taxon>Spirosomataceae</taxon>
        <taxon>Dyadobacter</taxon>
    </lineage>
</organism>
<feature type="active site" description="Charge relay system" evidence="5">
    <location>
        <position position="271"/>
    </location>
</feature>
<dbReference type="Gene3D" id="2.60.40.10">
    <property type="entry name" value="Immunoglobulins"/>
    <property type="match status" value="2"/>
</dbReference>
<dbReference type="InterPro" id="IPR036852">
    <property type="entry name" value="Peptidase_S8/S53_dom_sf"/>
</dbReference>
<feature type="active site" description="Charge relay system" evidence="5">
    <location>
        <position position="443"/>
    </location>
</feature>
<dbReference type="InterPro" id="IPR013783">
    <property type="entry name" value="Ig-like_fold"/>
</dbReference>
<dbReference type="OrthoDB" id="9792152at2"/>
<dbReference type="Pfam" id="PF18962">
    <property type="entry name" value="Por_Secre_tail"/>
    <property type="match status" value="1"/>
</dbReference>
<evidence type="ECO:0000313" key="7">
    <source>
        <dbReference type="EMBL" id="TKT90259.1"/>
    </source>
</evidence>
<dbReference type="GO" id="GO:0006508">
    <property type="term" value="P:proteolysis"/>
    <property type="evidence" value="ECO:0007669"/>
    <property type="project" value="UniProtKB-KW"/>
</dbReference>
<dbReference type="PRINTS" id="PR00723">
    <property type="entry name" value="SUBTILISIN"/>
</dbReference>
<dbReference type="PANTHER" id="PTHR43399:SF4">
    <property type="entry name" value="CELL WALL-ASSOCIATED PROTEASE"/>
    <property type="match status" value="1"/>
</dbReference>
<accession>A0A4U6CZI6</accession>
<dbReference type="Gene3D" id="2.60.120.380">
    <property type="match status" value="1"/>
</dbReference>
<evidence type="ECO:0000256" key="1">
    <source>
        <dbReference type="ARBA" id="ARBA00011073"/>
    </source>
</evidence>
<evidence type="ECO:0000313" key="8">
    <source>
        <dbReference type="Proteomes" id="UP000304900"/>
    </source>
</evidence>
<protein>
    <submittedName>
        <fullName evidence="7">T9SS type A sorting domain-containing protein</fullName>
    </submittedName>
</protein>
<gene>
    <name evidence="7" type="ORF">FDK13_21210</name>
</gene>
<dbReference type="Gene3D" id="3.40.50.200">
    <property type="entry name" value="Peptidase S8/S53 domain"/>
    <property type="match status" value="1"/>
</dbReference>
<evidence type="ECO:0000256" key="4">
    <source>
        <dbReference type="ARBA" id="ARBA00022825"/>
    </source>
</evidence>
<dbReference type="InterPro" id="IPR003961">
    <property type="entry name" value="FN3_dom"/>
</dbReference>
<dbReference type="InterPro" id="IPR036116">
    <property type="entry name" value="FN3_sf"/>
</dbReference>
<evidence type="ECO:0000259" key="6">
    <source>
        <dbReference type="PROSITE" id="PS50853"/>
    </source>
</evidence>
<dbReference type="Pfam" id="PF00082">
    <property type="entry name" value="Peptidase_S8"/>
    <property type="match status" value="1"/>
</dbReference>
<dbReference type="InterPro" id="IPR015500">
    <property type="entry name" value="Peptidase_S8_subtilisin-rel"/>
</dbReference>
<dbReference type="SUPFAM" id="SSF52743">
    <property type="entry name" value="Subtilisin-like"/>
    <property type="match status" value="1"/>
</dbReference>
<comment type="similarity">
    <text evidence="1 5">Belongs to the peptidase S8 family.</text>
</comment>
<reference evidence="7 8" key="1">
    <citation type="submission" date="2019-05" db="EMBL/GenBank/DDBJ databases">
        <title>Dyadobacter AR-3-8 sp. nov., isolated from arctic soil.</title>
        <authorList>
            <person name="Chaudhary D.K."/>
        </authorList>
    </citation>
    <scope>NUCLEOTIDE SEQUENCE [LARGE SCALE GENOMIC DNA]</scope>
    <source>
        <strain evidence="7 8">AR-3-8</strain>
    </source>
</reference>
<feature type="active site" description="Charge relay system" evidence="5">
    <location>
        <position position="246"/>
    </location>
</feature>
<dbReference type="PROSITE" id="PS00138">
    <property type="entry name" value="SUBTILASE_SER"/>
    <property type="match status" value="1"/>
</dbReference>
<dbReference type="PANTHER" id="PTHR43399">
    <property type="entry name" value="SUBTILISIN-RELATED"/>
    <property type="match status" value="1"/>
</dbReference>
<dbReference type="Proteomes" id="UP000304900">
    <property type="component" value="Unassembled WGS sequence"/>
</dbReference>
<keyword evidence="3 5" id="KW-0378">Hydrolase</keyword>
<comment type="caution">
    <text evidence="7">The sequence shown here is derived from an EMBL/GenBank/DDBJ whole genome shotgun (WGS) entry which is preliminary data.</text>
</comment>
<dbReference type="CDD" id="cd00063">
    <property type="entry name" value="FN3"/>
    <property type="match status" value="1"/>
</dbReference>
<dbReference type="PROSITE" id="PS50853">
    <property type="entry name" value="FN3"/>
    <property type="match status" value="1"/>
</dbReference>
<feature type="domain" description="Fibronectin type-III" evidence="6">
    <location>
        <begin position="732"/>
        <end position="817"/>
    </location>
</feature>
<keyword evidence="8" id="KW-1185">Reference proteome</keyword>